<reference evidence="4 5" key="1">
    <citation type="submission" date="2025-04" db="UniProtKB">
        <authorList>
            <consortium name="RefSeq"/>
        </authorList>
    </citation>
    <scope>IDENTIFICATION</scope>
    <source>
        <tissue evidence="4 5">Gonads</tissue>
    </source>
</reference>
<keyword evidence="3" id="KW-1185">Reference proteome</keyword>
<proteinExistence type="predicted"/>
<dbReference type="Proteomes" id="UP000085678">
    <property type="component" value="Unplaced"/>
</dbReference>
<dbReference type="PROSITE" id="PS50948">
    <property type="entry name" value="PAN"/>
    <property type="match status" value="1"/>
</dbReference>
<evidence type="ECO:0000313" key="5">
    <source>
        <dbReference type="RefSeq" id="XP_013419693.1"/>
    </source>
</evidence>
<dbReference type="RefSeq" id="XP_013419693.1">
    <property type="nucleotide sequence ID" value="XM_013564239.1"/>
</dbReference>
<feature type="signal peptide" evidence="1">
    <location>
        <begin position="1"/>
        <end position="23"/>
    </location>
</feature>
<feature type="chain" id="PRO_5014546030" evidence="1">
    <location>
        <begin position="24"/>
        <end position="184"/>
    </location>
</feature>
<dbReference type="RefSeq" id="XP_013419687.1">
    <property type="nucleotide sequence ID" value="XM_013564233.1"/>
</dbReference>
<feature type="domain" description="Apple" evidence="2">
    <location>
        <begin position="101"/>
        <end position="174"/>
    </location>
</feature>
<dbReference type="Gene3D" id="3.50.4.10">
    <property type="entry name" value="Hepatocyte Growth Factor"/>
    <property type="match status" value="1"/>
</dbReference>
<evidence type="ECO:0000256" key="1">
    <source>
        <dbReference type="SAM" id="SignalP"/>
    </source>
</evidence>
<gene>
    <name evidence="4 5" type="primary">LOC106180274</name>
</gene>
<evidence type="ECO:0000313" key="4">
    <source>
        <dbReference type="RefSeq" id="XP_013419687.1"/>
    </source>
</evidence>
<dbReference type="SUPFAM" id="SSF57414">
    <property type="entry name" value="Hairpin loop containing domain-like"/>
    <property type="match status" value="2"/>
</dbReference>
<sequence length="184" mass="20620">MLMKGLFPVAWLLLELFHASVHAACQNLAKLDQTYYASGTVIKFLHDVTEGDCEFGCLVNSLCRSATYHKVWKTCWLNPELRSEGSGPEWVSFSKPYGCVCDMEVNYGQYMSGGTDIRAFYVNSGDDCSVECSKEEKCIAATYRNSDKMCWLHSAVKQKGQGDEWTTYVKEGHCRYTSNAAIVG</sequence>
<evidence type="ECO:0000313" key="3">
    <source>
        <dbReference type="Proteomes" id="UP000085678"/>
    </source>
</evidence>
<dbReference type="InterPro" id="IPR003609">
    <property type="entry name" value="Pan_app"/>
</dbReference>
<dbReference type="GeneID" id="106180274"/>
<dbReference type="AlphaFoldDB" id="A0A1S3KB21"/>
<keyword evidence="1" id="KW-0732">Signal</keyword>
<organism evidence="3 4">
    <name type="scientific">Lingula anatina</name>
    <name type="common">Brachiopod</name>
    <name type="synonym">Lingula unguis</name>
    <dbReference type="NCBI Taxonomy" id="7574"/>
    <lineage>
        <taxon>Eukaryota</taxon>
        <taxon>Metazoa</taxon>
        <taxon>Spiralia</taxon>
        <taxon>Lophotrochozoa</taxon>
        <taxon>Brachiopoda</taxon>
        <taxon>Linguliformea</taxon>
        <taxon>Lingulata</taxon>
        <taxon>Lingulida</taxon>
        <taxon>Linguloidea</taxon>
        <taxon>Lingulidae</taxon>
        <taxon>Lingula</taxon>
    </lineage>
</organism>
<dbReference type="KEGG" id="lak:106180274"/>
<protein>
    <submittedName>
        <fullName evidence="4 5">Uncharacterized protein LOC106180274</fullName>
    </submittedName>
</protein>
<name>A0A1S3KB21_LINAN</name>
<dbReference type="Pfam" id="PF00024">
    <property type="entry name" value="PAN_1"/>
    <property type="match status" value="2"/>
</dbReference>
<accession>A0A1S3KB21</accession>
<evidence type="ECO:0000259" key="2">
    <source>
        <dbReference type="PROSITE" id="PS50948"/>
    </source>
</evidence>